<evidence type="ECO:0008006" key="4">
    <source>
        <dbReference type="Google" id="ProtNLM"/>
    </source>
</evidence>
<dbReference type="Proteomes" id="UP000703038">
    <property type="component" value="Unassembled WGS sequence"/>
</dbReference>
<gene>
    <name evidence="2" type="ORF">JOE42_000428</name>
</gene>
<keyword evidence="3" id="KW-1185">Reference proteome</keyword>
<feature type="transmembrane region" description="Helical" evidence="1">
    <location>
        <begin position="125"/>
        <end position="148"/>
    </location>
</feature>
<evidence type="ECO:0000313" key="3">
    <source>
        <dbReference type="Proteomes" id="UP000703038"/>
    </source>
</evidence>
<organism evidence="2 3">
    <name type="scientific">Rhodococcoides corynebacterioides</name>
    <dbReference type="NCBI Taxonomy" id="53972"/>
    <lineage>
        <taxon>Bacteria</taxon>
        <taxon>Bacillati</taxon>
        <taxon>Actinomycetota</taxon>
        <taxon>Actinomycetes</taxon>
        <taxon>Mycobacteriales</taxon>
        <taxon>Nocardiaceae</taxon>
        <taxon>Rhodococcoides</taxon>
    </lineage>
</organism>
<protein>
    <recommendedName>
        <fullName evidence="4">NADH:quinone oxidoreductase/Mrp antiporter membrane subunit domain-containing protein</fullName>
    </recommendedName>
</protein>
<feature type="transmembrane region" description="Helical" evidence="1">
    <location>
        <begin position="83"/>
        <end position="105"/>
    </location>
</feature>
<evidence type="ECO:0000313" key="2">
    <source>
        <dbReference type="EMBL" id="MBM7413695.1"/>
    </source>
</evidence>
<feature type="transmembrane region" description="Helical" evidence="1">
    <location>
        <begin position="321"/>
        <end position="340"/>
    </location>
</feature>
<reference evidence="2 3" key="1">
    <citation type="submission" date="2021-01" db="EMBL/GenBank/DDBJ databases">
        <title>Genomics of switchgrass bacterial isolates.</title>
        <authorList>
            <person name="Shade A."/>
        </authorList>
    </citation>
    <scope>NUCLEOTIDE SEQUENCE [LARGE SCALE GENOMIC DNA]</scope>
    <source>
        <strain evidence="2 3">PvP111</strain>
    </source>
</reference>
<feature type="transmembrane region" description="Helical" evidence="1">
    <location>
        <begin position="235"/>
        <end position="259"/>
    </location>
</feature>
<feature type="transmembrane region" description="Helical" evidence="1">
    <location>
        <begin position="459"/>
        <end position="478"/>
    </location>
</feature>
<keyword evidence="1" id="KW-0812">Transmembrane</keyword>
<name>A0ABS2KP07_9NOCA</name>
<accession>A0ABS2KP07</accession>
<feature type="transmembrane region" description="Helical" evidence="1">
    <location>
        <begin position="419"/>
        <end position="438"/>
    </location>
</feature>
<dbReference type="EMBL" id="JAFBBK010000001">
    <property type="protein sequence ID" value="MBM7413695.1"/>
    <property type="molecule type" value="Genomic_DNA"/>
</dbReference>
<feature type="transmembrane region" description="Helical" evidence="1">
    <location>
        <begin position="21"/>
        <end position="40"/>
    </location>
</feature>
<feature type="transmembrane region" description="Helical" evidence="1">
    <location>
        <begin position="523"/>
        <end position="543"/>
    </location>
</feature>
<sequence length="578" mass="55290">MTQPTSAGLRTSRSASDPVRLGARVLGVVGALAVAAAPYVPVVGGADVGPPVRGAAVVSSALWAAIALALLVRATRPCTLPVLATLGAVALGSIVADLQLFVGAIDADRLELFRPISAAALEAGPGAVVVTLGHALVVVAGALAAVALARSVEWDDFDEDPVARRSASVVVAAGVVGALALAVSFLLPAYVSTDAVVLAPAPVAGPVVSALGGGLSAVAVLVGVAYAFSSTSRSAAVGALTGVVAASATVVGVRLAAAVGAGDRIGLGAGTVVGVGGVLALGVVTLATARATSGSTNPESTNSVPRLVRSAAPSNSTRRHVVAGAVTVLTGVALGVGAVLPLLDVSTGSVPTVVGDRAVAAYAVVTVVGGVLLLFSEFAAAVRPAVPLIVTGHLALAAAVLQALVLGVGIDGVSVGAGGWLLVVGTLLGLLTLVLVAAAGASERDGVDTSDLAGASRPLAAALAVAAGVAALGLLLPQYDVGGETGGWIGALPWGWDVWGRLALVTAVLVGAAIAARARAPRAAALQVGSAVALAGVALSPILGGAGPGVTASSGAFVTAVGAAASALVAAGFFRTGE</sequence>
<feature type="transmembrane region" description="Helical" evidence="1">
    <location>
        <begin position="394"/>
        <end position="413"/>
    </location>
</feature>
<keyword evidence="1" id="KW-1133">Transmembrane helix</keyword>
<feature type="transmembrane region" description="Helical" evidence="1">
    <location>
        <begin position="555"/>
        <end position="574"/>
    </location>
</feature>
<feature type="transmembrane region" description="Helical" evidence="1">
    <location>
        <begin position="52"/>
        <end position="71"/>
    </location>
</feature>
<feature type="transmembrane region" description="Helical" evidence="1">
    <location>
        <begin position="265"/>
        <end position="287"/>
    </location>
</feature>
<feature type="transmembrane region" description="Helical" evidence="1">
    <location>
        <begin position="498"/>
        <end position="516"/>
    </location>
</feature>
<keyword evidence="1" id="KW-0472">Membrane</keyword>
<proteinExistence type="predicted"/>
<feature type="transmembrane region" description="Helical" evidence="1">
    <location>
        <begin position="169"/>
        <end position="191"/>
    </location>
</feature>
<dbReference type="RefSeq" id="WP_204866387.1">
    <property type="nucleotide sequence ID" value="NZ_JAFBBK010000001.1"/>
</dbReference>
<feature type="transmembrane region" description="Helical" evidence="1">
    <location>
        <begin position="360"/>
        <end position="382"/>
    </location>
</feature>
<comment type="caution">
    <text evidence="2">The sequence shown here is derived from an EMBL/GenBank/DDBJ whole genome shotgun (WGS) entry which is preliminary data.</text>
</comment>
<evidence type="ECO:0000256" key="1">
    <source>
        <dbReference type="SAM" id="Phobius"/>
    </source>
</evidence>
<feature type="transmembrane region" description="Helical" evidence="1">
    <location>
        <begin position="203"/>
        <end position="228"/>
    </location>
</feature>